<dbReference type="EMBL" id="PDNC01000010">
    <property type="protein sequence ID" value="PGH08242.1"/>
    <property type="molecule type" value="Genomic_DNA"/>
</dbReference>
<keyword evidence="3" id="KW-1185">Reference proteome</keyword>
<gene>
    <name evidence="2" type="ORF">GX51_01396</name>
</gene>
<dbReference type="AlphaFoldDB" id="A0A2B7XHR3"/>
<name>A0A2B7XHR3_9EURO</name>
<evidence type="ECO:0000313" key="3">
    <source>
        <dbReference type="Proteomes" id="UP000224080"/>
    </source>
</evidence>
<dbReference type="OrthoDB" id="4175348at2759"/>
<sequence length="203" mass="22330">MKFPSLTLVALAGMLISAHALPEPLSKPEISTSQAEADVEEIIPSINATEHGLSPRGTLKLMCYTTATEKWAADGRVPIREDGKNYDLKGKNLYDVAGKFCYEKNGYKFSKNGGYTSQKYWFKNALKTFPLPFVPVTVNIVNADFRAGTVNAKFCADMMVKVISGCTAKGRPSRFDHFIGGEVQDSSGWTYAVLCDEGYCMKL</sequence>
<proteinExistence type="predicted"/>
<feature type="signal peptide" evidence="1">
    <location>
        <begin position="1"/>
        <end position="20"/>
    </location>
</feature>
<dbReference type="Proteomes" id="UP000224080">
    <property type="component" value="Unassembled WGS sequence"/>
</dbReference>
<reference evidence="2 3" key="1">
    <citation type="submission" date="2017-10" db="EMBL/GenBank/DDBJ databases">
        <title>Comparative genomics in systemic dimorphic fungi from Ajellomycetaceae.</title>
        <authorList>
            <person name="Munoz J.F."/>
            <person name="Mcewen J.G."/>
            <person name="Clay O.K."/>
            <person name="Cuomo C.A."/>
        </authorList>
    </citation>
    <scope>NUCLEOTIDE SEQUENCE [LARGE SCALE GENOMIC DNA]</scope>
    <source>
        <strain evidence="2 3">UAMH130</strain>
    </source>
</reference>
<organism evidence="2 3">
    <name type="scientific">Blastomyces parvus</name>
    <dbReference type="NCBI Taxonomy" id="2060905"/>
    <lineage>
        <taxon>Eukaryota</taxon>
        <taxon>Fungi</taxon>
        <taxon>Dikarya</taxon>
        <taxon>Ascomycota</taxon>
        <taxon>Pezizomycotina</taxon>
        <taxon>Eurotiomycetes</taxon>
        <taxon>Eurotiomycetidae</taxon>
        <taxon>Onygenales</taxon>
        <taxon>Ajellomycetaceae</taxon>
        <taxon>Blastomyces</taxon>
    </lineage>
</organism>
<evidence type="ECO:0000313" key="2">
    <source>
        <dbReference type="EMBL" id="PGH08242.1"/>
    </source>
</evidence>
<evidence type="ECO:0000256" key="1">
    <source>
        <dbReference type="SAM" id="SignalP"/>
    </source>
</evidence>
<keyword evidence="1" id="KW-0732">Signal</keyword>
<comment type="caution">
    <text evidence="2">The sequence shown here is derived from an EMBL/GenBank/DDBJ whole genome shotgun (WGS) entry which is preliminary data.</text>
</comment>
<evidence type="ECO:0008006" key="4">
    <source>
        <dbReference type="Google" id="ProtNLM"/>
    </source>
</evidence>
<accession>A0A2B7XHR3</accession>
<protein>
    <recommendedName>
        <fullName evidence="4">Ecp2 effector protein domain-containing protein</fullName>
    </recommendedName>
</protein>
<feature type="chain" id="PRO_5012880194" description="Ecp2 effector protein domain-containing protein" evidence="1">
    <location>
        <begin position="21"/>
        <end position="203"/>
    </location>
</feature>